<evidence type="ECO:0000313" key="1">
    <source>
        <dbReference type="EMBL" id="QDX94638.1"/>
    </source>
</evidence>
<proteinExistence type="predicted"/>
<evidence type="ECO:0000313" key="2">
    <source>
        <dbReference type="Proteomes" id="UP000319432"/>
    </source>
</evidence>
<dbReference type="EMBL" id="CP033464">
    <property type="protein sequence ID" value="QDX94638.1"/>
    <property type="molecule type" value="Genomic_DNA"/>
</dbReference>
<sequence length="136" mass="15221">MSREIDAKVAECLGWTEINPHQELIAGGHGIGVRKGEVNTNLKGSLLRTPIPYYSSSGEDMLWLIADAREDGYLFEMSESPIDSACKVSKWNETEKTFELLSVFHLEEINYLPAVVALAYLEAKGVDITPYLKEEK</sequence>
<reference evidence="1 2" key="1">
    <citation type="submission" date="2018-11" db="EMBL/GenBank/DDBJ databases">
        <title>Phylogenetic determinants of toxin gene distribution in genomes of Brevibacillus laterosporus.</title>
        <authorList>
            <person name="Glare T.R."/>
            <person name="Durrant A."/>
            <person name="Berry C."/>
            <person name="Palma L."/>
            <person name="Ormskirk M."/>
            <person name="Cox M.O."/>
        </authorList>
    </citation>
    <scope>NUCLEOTIDE SEQUENCE [LARGE SCALE GENOMIC DNA]</scope>
    <source>
        <strain evidence="1 2">1821L</strain>
    </source>
</reference>
<dbReference type="Proteomes" id="UP000319432">
    <property type="component" value="Chromosome"/>
</dbReference>
<gene>
    <name evidence="1" type="ORF">EEL30_21590</name>
</gene>
<evidence type="ECO:0008006" key="3">
    <source>
        <dbReference type="Google" id="ProtNLM"/>
    </source>
</evidence>
<keyword evidence="2" id="KW-1185">Reference proteome</keyword>
<name>A0A518VCB9_BRELA</name>
<accession>A0A518VCB9</accession>
<dbReference type="AlphaFoldDB" id="A0A518VCB9"/>
<protein>
    <recommendedName>
        <fullName evidence="3">Phage ABA sandwich domain-containing protein</fullName>
    </recommendedName>
</protein>
<organism evidence="1 2">
    <name type="scientific">Brevibacillus laterosporus</name>
    <name type="common">Bacillus laterosporus</name>
    <dbReference type="NCBI Taxonomy" id="1465"/>
    <lineage>
        <taxon>Bacteria</taxon>
        <taxon>Bacillati</taxon>
        <taxon>Bacillota</taxon>
        <taxon>Bacilli</taxon>
        <taxon>Bacillales</taxon>
        <taxon>Paenibacillaceae</taxon>
        <taxon>Brevibacillus</taxon>
    </lineage>
</organism>